<keyword evidence="1" id="KW-0805">Transcription regulation</keyword>
<dbReference type="STRING" id="1891926.Fuma_02214"/>
<dbReference type="GO" id="GO:0006352">
    <property type="term" value="P:DNA-templated transcription initiation"/>
    <property type="evidence" value="ECO:0007669"/>
    <property type="project" value="InterPro"/>
</dbReference>
<gene>
    <name evidence="5" type="ORF">Fuma_02214</name>
</gene>
<reference evidence="5 6" key="1">
    <citation type="journal article" date="2016" name="Front. Microbiol.">
        <title>Fuerstia marisgermanicae gen. nov., sp. nov., an Unusual Member of the Phylum Planctomycetes from the German Wadden Sea.</title>
        <authorList>
            <person name="Kohn T."/>
            <person name="Heuer A."/>
            <person name="Jogler M."/>
            <person name="Vollmers J."/>
            <person name="Boedeker C."/>
            <person name="Bunk B."/>
            <person name="Rast P."/>
            <person name="Borchert D."/>
            <person name="Glockner I."/>
            <person name="Freese H.M."/>
            <person name="Klenk H.P."/>
            <person name="Overmann J."/>
            <person name="Kaster A.K."/>
            <person name="Rohde M."/>
            <person name="Wiegand S."/>
            <person name="Jogler C."/>
        </authorList>
    </citation>
    <scope>NUCLEOTIDE SEQUENCE [LARGE SCALE GENOMIC DNA]</scope>
    <source>
        <strain evidence="5 6">NH11</strain>
    </source>
</reference>
<accession>A0A1P8WEX4</accession>
<dbReference type="Pfam" id="PF07638">
    <property type="entry name" value="Sigma70_ECF"/>
    <property type="match status" value="1"/>
</dbReference>
<dbReference type="OrthoDB" id="278371at2"/>
<organism evidence="5 6">
    <name type="scientific">Fuerstiella marisgermanici</name>
    <dbReference type="NCBI Taxonomy" id="1891926"/>
    <lineage>
        <taxon>Bacteria</taxon>
        <taxon>Pseudomonadati</taxon>
        <taxon>Planctomycetota</taxon>
        <taxon>Planctomycetia</taxon>
        <taxon>Planctomycetales</taxon>
        <taxon>Planctomycetaceae</taxon>
        <taxon>Fuerstiella</taxon>
    </lineage>
</organism>
<dbReference type="Gene3D" id="1.10.10.10">
    <property type="entry name" value="Winged helix-like DNA-binding domain superfamily/Winged helix DNA-binding domain"/>
    <property type="match status" value="1"/>
</dbReference>
<dbReference type="CDD" id="cd06171">
    <property type="entry name" value="Sigma70_r4"/>
    <property type="match status" value="1"/>
</dbReference>
<dbReference type="AlphaFoldDB" id="A0A1P8WEX4"/>
<dbReference type="InterPro" id="IPR036388">
    <property type="entry name" value="WH-like_DNA-bd_sf"/>
</dbReference>
<dbReference type="InterPro" id="IPR014284">
    <property type="entry name" value="RNA_pol_sigma-70_dom"/>
</dbReference>
<evidence type="ECO:0000259" key="4">
    <source>
        <dbReference type="Pfam" id="PF07638"/>
    </source>
</evidence>
<dbReference type="KEGG" id="fmr:Fuma_02214"/>
<keyword evidence="2" id="KW-0731">Sigma factor</keyword>
<evidence type="ECO:0000313" key="5">
    <source>
        <dbReference type="EMBL" id="APZ92603.1"/>
    </source>
</evidence>
<dbReference type="InterPro" id="IPR039425">
    <property type="entry name" value="RNA_pol_sigma-70-like"/>
</dbReference>
<dbReference type="InterPro" id="IPR053812">
    <property type="entry name" value="HTH_Sigma70_ECF-like"/>
</dbReference>
<keyword evidence="6" id="KW-1185">Reference proteome</keyword>
<dbReference type="InterPro" id="IPR013324">
    <property type="entry name" value="RNA_pol_sigma_r3/r4-like"/>
</dbReference>
<evidence type="ECO:0000313" key="6">
    <source>
        <dbReference type="Proteomes" id="UP000187735"/>
    </source>
</evidence>
<protein>
    <submittedName>
        <fullName evidence="5">RNA polymerase sigma factor</fullName>
    </submittedName>
</protein>
<feature type="domain" description="RNA polymerase sigma-70 ECF-like HTH" evidence="4">
    <location>
        <begin position="9"/>
        <end position="190"/>
    </location>
</feature>
<dbReference type="Proteomes" id="UP000187735">
    <property type="component" value="Chromosome"/>
</dbReference>
<dbReference type="PANTHER" id="PTHR43133">
    <property type="entry name" value="RNA POLYMERASE ECF-TYPE SIGMA FACTO"/>
    <property type="match status" value="1"/>
</dbReference>
<sequence length="195" mass="21839">MSESPPQNNQITVMLQQARKGDSAAGRRVFEVLVTDLVAAARNLMTSERTAHTLQPTALINEACVRLMQQDVVQSAENRRYLFAAANRAMQQVLVDHARSRNAAKRGGEVQRLPMDVLLDNFETENGVEFSKLHTALEALEADSPRQREVVEHRYFGGFSVEETAQLMGLGTATVKRDWKLARAKLYATLTQVRE</sequence>
<keyword evidence="3" id="KW-0804">Transcription</keyword>
<dbReference type="InterPro" id="IPR011517">
    <property type="entry name" value="RNA_pol_sigma70_ECF-like"/>
</dbReference>
<name>A0A1P8WEX4_9PLAN</name>
<evidence type="ECO:0000256" key="1">
    <source>
        <dbReference type="ARBA" id="ARBA00023015"/>
    </source>
</evidence>
<dbReference type="RefSeq" id="WP_077024205.1">
    <property type="nucleotide sequence ID" value="NZ_CP017641.1"/>
</dbReference>
<dbReference type="NCBIfam" id="TIGR02999">
    <property type="entry name" value="Sig-70_X6"/>
    <property type="match status" value="1"/>
</dbReference>
<proteinExistence type="predicted"/>
<dbReference type="EMBL" id="CP017641">
    <property type="protein sequence ID" value="APZ92603.1"/>
    <property type="molecule type" value="Genomic_DNA"/>
</dbReference>
<evidence type="ECO:0000256" key="3">
    <source>
        <dbReference type="ARBA" id="ARBA00023163"/>
    </source>
</evidence>
<dbReference type="GO" id="GO:0016987">
    <property type="term" value="F:sigma factor activity"/>
    <property type="evidence" value="ECO:0007669"/>
    <property type="project" value="UniProtKB-KW"/>
</dbReference>
<evidence type="ECO:0000256" key="2">
    <source>
        <dbReference type="ARBA" id="ARBA00023082"/>
    </source>
</evidence>
<dbReference type="NCBIfam" id="TIGR02937">
    <property type="entry name" value="sigma70-ECF"/>
    <property type="match status" value="1"/>
</dbReference>
<dbReference type="SUPFAM" id="SSF88659">
    <property type="entry name" value="Sigma3 and sigma4 domains of RNA polymerase sigma factors"/>
    <property type="match status" value="1"/>
</dbReference>
<dbReference type="PANTHER" id="PTHR43133:SF39">
    <property type="entry name" value="SIMILAR TO RNA POLYMERASE SIGMA-E FACTOR"/>
    <property type="match status" value="1"/>
</dbReference>